<name>A0A9N9MUC4_9CUCU</name>
<protein>
    <submittedName>
        <fullName evidence="1">Uncharacterized protein</fullName>
    </submittedName>
</protein>
<dbReference type="EMBL" id="OU892283">
    <property type="protein sequence ID" value="CAG9771685.1"/>
    <property type="molecule type" value="Genomic_DNA"/>
</dbReference>
<accession>A0A9N9MUC4</accession>
<evidence type="ECO:0000313" key="1">
    <source>
        <dbReference type="EMBL" id="CAG9771685.1"/>
    </source>
</evidence>
<dbReference type="Proteomes" id="UP001152799">
    <property type="component" value="Chromosome 7"/>
</dbReference>
<sequence length="33" mass="3666">MLPTLSSTPCPGLLGMKYFFKIELVPKLTVVQI</sequence>
<organism evidence="1 2">
    <name type="scientific">Ceutorhynchus assimilis</name>
    <name type="common">cabbage seed weevil</name>
    <dbReference type="NCBI Taxonomy" id="467358"/>
    <lineage>
        <taxon>Eukaryota</taxon>
        <taxon>Metazoa</taxon>
        <taxon>Ecdysozoa</taxon>
        <taxon>Arthropoda</taxon>
        <taxon>Hexapoda</taxon>
        <taxon>Insecta</taxon>
        <taxon>Pterygota</taxon>
        <taxon>Neoptera</taxon>
        <taxon>Endopterygota</taxon>
        <taxon>Coleoptera</taxon>
        <taxon>Polyphaga</taxon>
        <taxon>Cucujiformia</taxon>
        <taxon>Curculionidae</taxon>
        <taxon>Ceutorhynchinae</taxon>
        <taxon>Ceutorhynchus</taxon>
    </lineage>
</organism>
<gene>
    <name evidence="1" type="ORF">CEUTPL_LOCUS12114</name>
</gene>
<reference evidence="1" key="1">
    <citation type="submission" date="2022-01" db="EMBL/GenBank/DDBJ databases">
        <authorList>
            <person name="King R."/>
        </authorList>
    </citation>
    <scope>NUCLEOTIDE SEQUENCE</scope>
</reference>
<keyword evidence="2" id="KW-1185">Reference proteome</keyword>
<evidence type="ECO:0000313" key="2">
    <source>
        <dbReference type="Proteomes" id="UP001152799"/>
    </source>
</evidence>
<dbReference type="AlphaFoldDB" id="A0A9N9MUC4"/>
<proteinExistence type="predicted"/>